<evidence type="ECO:0000256" key="1">
    <source>
        <dbReference type="SAM" id="MobiDB-lite"/>
    </source>
</evidence>
<name>A0ABN9WU92_9DINO</name>
<dbReference type="EMBL" id="CAUYUJ010019345">
    <property type="protein sequence ID" value="CAK0890383.1"/>
    <property type="molecule type" value="Genomic_DNA"/>
</dbReference>
<feature type="transmembrane region" description="Helical" evidence="2">
    <location>
        <begin position="65"/>
        <end position="87"/>
    </location>
</feature>
<evidence type="ECO:0000313" key="3">
    <source>
        <dbReference type="EMBL" id="CAK0890383.1"/>
    </source>
</evidence>
<evidence type="ECO:0000313" key="4">
    <source>
        <dbReference type="Proteomes" id="UP001189429"/>
    </source>
</evidence>
<feature type="region of interest" description="Disordered" evidence="1">
    <location>
        <begin position="162"/>
        <end position="189"/>
    </location>
</feature>
<feature type="compositionally biased region" description="Basic and acidic residues" evidence="1">
    <location>
        <begin position="162"/>
        <end position="171"/>
    </location>
</feature>
<organism evidence="3 4">
    <name type="scientific">Prorocentrum cordatum</name>
    <dbReference type="NCBI Taxonomy" id="2364126"/>
    <lineage>
        <taxon>Eukaryota</taxon>
        <taxon>Sar</taxon>
        <taxon>Alveolata</taxon>
        <taxon>Dinophyceae</taxon>
        <taxon>Prorocentrales</taxon>
        <taxon>Prorocentraceae</taxon>
        <taxon>Prorocentrum</taxon>
    </lineage>
</organism>
<keyword evidence="2" id="KW-1133">Transmembrane helix</keyword>
<protein>
    <submittedName>
        <fullName evidence="3">Uncharacterized protein</fullName>
    </submittedName>
</protein>
<keyword evidence="2" id="KW-0472">Membrane</keyword>
<accession>A0ABN9WU92</accession>
<proteinExistence type="predicted"/>
<comment type="caution">
    <text evidence="3">The sequence shown here is derived from an EMBL/GenBank/DDBJ whole genome shotgun (WGS) entry which is preliminary data.</text>
</comment>
<gene>
    <name evidence="3" type="ORF">PCOR1329_LOCUS70642</name>
</gene>
<feature type="transmembrane region" description="Helical" evidence="2">
    <location>
        <begin position="36"/>
        <end position="59"/>
    </location>
</feature>
<reference evidence="3" key="1">
    <citation type="submission" date="2023-10" db="EMBL/GenBank/DDBJ databases">
        <authorList>
            <person name="Chen Y."/>
            <person name="Shah S."/>
            <person name="Dougan E. K."/>
            <person name="Thang M."/>
            <person name="Chan C."/>
        </authorList>
    </citation>
    <scope>NUCLEOTIDE SEQUENCE [LARGE SCALE GENOMIC DNA]</scope>
</reference>
<sequence>MIFICSNLYLAGIWSFESLAYLRFTWKLYRRPGFRYCVGLMCIGPVFLPLLWIFQILAFDLQSQWTVLGQSIPSGLLLLFALDFLAFPATPVHEWSSNDEQLASTQFRRSLLHLFLGGNNSFGMKLIDALWTAEHGDLSRLERYLADPRQAPSVLALCRREQRAEAEDRSGRLRRKAAPGAEGSDGPAE</sequence>
<evidence type="ECO:0000256" key="2">
    <source>
        <dbReference type="SAM" id="Phobius"/>
    </source>
</evidence>
<dbReference type="Proteomes" id="UP001189429">
    <property type="component" value="Unassembled WGS sequence"/>
</dbReference>
<keyword evidence="4" id="KW-1185">Reference proteome</keyword>
<keyword evidence="2" id="KW-0812">Transmembrane</keyword>